<feature type="chain" id="PRO_5046048089" evidence="1">
    <location>
        <begin position="21"/>
        <end position="144"/>
    </location>
</feature>
<comment type="caution">
    <text evidence="3">The sequence shown here is derived from an EMBL/GenBank/DDBJ whole genome shotgun (WGS) entry which is preliminary data.</text>
</comment>
<evidence type="ECO:0000259" key="2">
    <source>
        <dbReference type="Pfam" id="PF14534"/>
    </source>
</evidence>
<evidence type="ECO:0000313" key="3">
    <source>
        <dbReference type="EMBL" id="MFD2919176.1"/>
    </source>
</evidence>
<dbReference type="Gene3D" id="3.10.450.50">
    <property type="match status" value="1"/>
</dbReference>
<dbReference type="InterPro" id="IPR027843">
    <property type="entry name" value="DUF4440"/>
</dbReference>
<keyword evidence="1" id="KW-0732">Signal</keyword>
<sequence>MKKITLLTILFCLFATVIMAQDKSVRQVETVVEKLRLTMIDPDESVLNKLASDKLTYGHSSGKVEDKNAFVQTLVTGKSDFVSISFTNQTIQVVGSTAIVRHRLDAATNDGGKPGTVKLDIVLVWVKVKHNWQLLARQAVKVLN</sequence>
<gene>
    <name evidence="3" type="ORF">ACFS6H_05580</name>
</gene>
<keyword evidence="4" id="KW-1185">Reference proteome</keyword>
<reference evidence="4" key="1">
    <citation type="journal article" date="2019" name="Int. J. Syst. Evol. Microbiol.">
        <title>The Global Catalogue of Microorganisms (GCM) 10K type strain sequencing project: providing services to taxonomists for standard genome sequencing and annotation.</title>
        <authorList>
            <consortium name="The Broad Institute Genomics Platform"/>
            <consortium name="The Broad Institute Genome Sequencing Center for Infectious Disease"/>
            <person name="Wu L."/>
            <person name="Ma J."/>
        </authorList>
    </citation>
    <scope>NUCLEOTIDE SEQUENCE [LARGE SCALE GENOMIC DNA]</scope>
    <source>
        <strain evidence="4">KCTC 23299</strain>
    </source>
</reference>
<proteinExistence type="predicted"/>
<dbReference type="InterPro" id="IPR032710">
    <property type="entry name" value="NTF2-like_dom_sf"/>
</dbReference>
<dbReference type="Proteomes" id="UP001597511">
    <property type="component" value="Unassembled WGS sequence"/>
</dbReference>
<dbReference type="SUPFAM" id="SSF54427">
    <property type="entry name" value="NTF2-like"/>
    <property type="match status" value="1"/>
</dbReference>
<dbReference type="EMBL" id="JBHUOZ010000001">
    <property type="protein sequence ID" value="MFD2919176.1"/>
    <property type="molecule type" value="Genomic_DNA"/>
</dbReference>
<dbReference type="Pfam" id="PF14534">
    <property type="entry name" value="DUF4440"/>
    <property type="match status" value="1"/>
</dbReference>
<feature type="domain" description="DUF4440" evidence="2">
    <location>
        <begin position="30"/>
        <end position="134"/>
    </location>
</feature>
<dbReference type="RefSeq" id="WP_386096108.1">
    <property type="nucleotide sequence ID" value="NZ_JBHUOZ010000001.1"/>
</dbReference>
<name>A0ABW6A4L7_9BACT</name>
<evidence type="ECO:0000256" key="1">
    <source>
        <dbReference type="SAM" id="SignalP"/>
    </source>
</evidence>
<accession>A0ABW6A4L7</accession>
<organism evidence="3 4">
    <name type="scientific">Terrimonas rubra</name>
    <dbReference type="NCBI Taxonomy" id="1035890"/>
    <lineage>
        <taxon>Bacteria</taxon>
        <taxon>Pseudomonadati</taxon>
        <taxon>Bacteroidota</taxon>
        <taxon>Chitinophagia</taxon>
        <taxon>Chitinophagales</taxon>
        <taxon>Chitinophagaceae</taxon>
        <taxon>Terrimonas</taxon>
    </lineage>
</organism>
<feature type="signal peptide" evidence="1">
    <location>
        <begin position="1"/>
        <end position="20"/>
    </location>
</feature>
<protein>
    <submittedName>
        <fullName evidence="3">Nuclear transport factor 2 family protein</fullName>
    </submittedName>
</protein>
<evidence type="ECO:0000313" key="4">
    <source>
        <dbReference type="Proteomes" id="UP001597511"/>
    </source>
</evidence>